<feature type="compositionally biased region" description="Polar residues" evidence="3">
    <location>
        <begin position="397"/>
        <end position="430"/>
    </location>
</feature>
<dbReference type="EMBL" id="JAIPUX010005289">
    <property type="protein sequence ID" value="KAH0618394.1"/>
    <property type="molecule type" value="Genomic_DNA"/>
</dbReference>
<dbReference type="Proteomes" id="UP000826234">
    <property type="component" value="Unassembled WGS sequence"/>
</dbReference>
<evidence type="ECO:0000259" key="4">
    <source>
        <dbReference type="Pfam" id="PF08698"/>
    </source>
</evidence>
<accession>A0ABQ7SM51</accession>
<proteinExistence type="predicted"/>
<feature type="compositionally biased region" description="Polar residues" evidence="3">
    <location>
        <begin position="483"/>
        <end position="501"/>
    </location>
</feature>
<evidence type="ECO:0000313" key="5">
    <source>
        <dbReference type="EMBL" id="KAH0618394.1"/>
    </source>
</evidence>
<feature type="domain" description="Fcf2 pre-rRNA processing C-terminal" evidence="4">
    <location>
        <begin position="679"/>
        <end position="772"/>
    </location>
</feature>
<feature type="compositionally biased region" description="Polar residues" evidence="3">
    <location>
        <begin position="272"/>
        <end position="287"/>
    </location>
</feature>
<feature type="compositionally biased region" description="Acidic residues" evidence="3">
    <location>
        <begin position="564"/>
        <end position="583"/>
    </location>
</feature>
<dbReference type="InterPro" id="IPR039883">
    <property type="entry name" value="Fcf2/DNTTIP2"/>
</dbReference>
<evidence type="ECO:0000256" key="1">
    <source>
        <dbReference type="ARBA" id="ARBA00004604"/>
    </source>
</evidence>
<feature type="region of interest" description="Disordered" evidence="3">
    <location>
        <begin position="133"/>
        <end position="191"/>
    </location>
</feature>
<dbReference type="PANTHER" id="PTHR21686:SF12">
    <property type="entry name" value="DEOXYNUCLEOTIDYLTRANSFERASE TERMINAL-INTERACTING PROTEIN 2"/>
    <property type="match status" value="1"/>
</dbReference>
<keyword evidence="2" id="KW-0539">Nucleus</keyword>
<protein>
    <recommendedName>
        <fullName evidence="4">Fcf2 pre-rRNA processing C-terminal domain-containing protein</fullName>
    </recommendedName>
</protein>
<gene>
    <name evidence="5" type="ORF">JD844_017539</name>
</gene>
<dbReference type="InterPro" id="IPR014810">
    <property type="entry name" value="Fcf2_C"/>
</dbReference>
<reference evidence="5 6" key="1">
    <citation type="journal article" date="2022" name="Gigascience">
        <title>A chromosome-level genome assembly and annotation of the desert horned lizard, Phrynosoma platyrhinos, provides insight into chromosomal rearrangements among reptiles.</title>
        <authorList>
            <person name="Koochekian N."/>
            <person name="Ascanio A."/>
            <person name="Farleigh K."/>
            <person name="Card D.C."/>
            <person name="Schield D.R."/>
            <person name="Castoe T.A."/>
            <person name="Jezkova T."/>
        </authorList>
    </citation>
    <scope>NUCLEOTIDE SEQUENCE [LARGE SCALE GENOMIC DNA]</scope>
    <source>
        <strain evidence="5">NK-2021</strain>
    </source>
</reference>
<evidence type="ECO:0000256" key="3">
    <source>
        <dbReference type="SAM" id="MobiDB-lite"/>
    </source>
</evidence>
<feature type="region of interest" description="Disordered" evidence="3">
    <location>
        <begin position="254"/>
        <end position="289"/>
    </location>
</feature>
<feature type="region of interest" description="Disordered" evidence="3">
    <location>
        <begin position="1"/>
        <end position="83"/>
    </location>
</feature>
<dbReference type="Pfam" id="PF08698">
    <property type="entry name" value="Fcf2"/>
    <property type="match status" value="1"/>
</dbReference>
<comment type="caution">
    <text evidence="5">The sequence shown here is derived from an EMBL/GenBank/DDBJ whole genome shotgun (WGS) entry which is preliminary data.</text>
</comment>
<feature type="compositionally biased region" description="Acidic residues" evidence="3">
    <location>
        <begin position="507"/>
        <end position="522"/>
    </location>
</feature>
<feature type="compositionally biased region" description="Basic and acidic residues" evidence="3">
    <location>
        <begin position="335"/>
        <end position="346"/>
    </location>
</feature>
<comment type="subcellular location">
    <subcellularLocation>
        <location evidence="1">Nucleus</location>
        <location evidence="1">Nucleolus</location>
    </subcellularLocation>
</comment>
<feature type="compositionally biased region" description="Basic and acidic residues" evidence="3">
    <location>
        <begin position="432"/>
        <end position="444"/>
    </location>
</feature>
<feature type="region of interest" description="Disordered" evidence="3">
    <location>
        <begin position="313"/>
        <end position="583"/>
    </location>
</feature>
<evidence type="ECO:0000256" key="2">
    <source>
        <dbReference type="ARBA" id="ARBA00023242"/>
    </source>
</evidence>
<keyword evidence="6" id="KW-1185">Reference proteome</keyword>
<evidence type="ECO:0000313" key="6">
    <source>
        <dbReference type="Proteomes" id="UP000826234"/>
    </source>
</evidence>
<name>A0ABQ7SM51_PHRPL</name>
<feature type="compositionally biased region" description="Basic and acidic residues" evidence="3">
    <location>
        <begin position="370"/>
        <end position="379"/>
    </location>
</feature>
<dbReference type="PANTHER" id="PTHR21686">
    <property type="entry name" value="DEOXYNUCLEOTIDYLTRANSFERASE TERMINAL-INTERACTING PROTEIN 2"/>
    <property type="match status" value="1"/>
</dbReference>
<sequence length="797" mass="88904">MVATRRQMTRRSESEAGNSDAPEKTSVEGSASLRTTRSRSRVDSFANGIPETCAGKTKSPETKLNMEEPPEEQIAPNKSKTVDSVDIVAELQGDGDISEAESNCSSVSGLQTPSFIRITRRRQIVIPCQPEYKNRQSKKALPSEGSRFQEDDDISEAESCSSAVSGERTQRGTRMTRSRQAKINVSPVREAQSEEISDAESWCSGISTEPSVHFKRVTRSMRLRMQAETPLQTERKSEIVVAYTKLPEPVITSQTIVISDEEQPTKSDSETEQASLSSHRINEQLSPSKAKYSSAAVVNSELKEFISSSPKKMLSKCIQKSPEKERPNYESVDSAEEKVTRDRDTGKAVTKQRSVDIYEIVESPEVCDQSLDKSTEAPENKSPVKGQDMLSSDHRNFGQSLSPRRTTPNKNKSNADSQKLGTRKISQSSLLHADEIIDIDKPCEVDSSQNDSIPSHIIESSDDECRTSVMNIDSDTSPEESIAESSSGITKTTGPEKSFTVSLLTSDESDSSENSDLEEIDKEETTSGNQSTLALEKSHSEELFVIDKTPGMDTSKPYYLEEKDVADDEQSEESSELEDSGEEFIDKDEDILNASNNILSLSSSIDPGLNIKHLGGLYISFDAGKQKSGSHGVVSLKEKKKDELLQQSIITPDFEKKECVPPLRESLHQLKKQRRAERAKTTGDGWFGMKAPEITDELKNDLKALKMRAAIDPKRFYKKNDREGFPKYFQVGTVVDSPVDFYHARIPKKQRKKNIVEELLADSEFRRYNKRKYQDIIAEKAALAAGKKNRKKKKFHK</sequence>
<organism evidence="5 6">
    <name type="scientific">Phrynosoma platyrhinos</name>
    <name type="common">Desert horned lizard</name>
    <dbReference type="NCBI Taxonomy" id="52577"/>
    <lineage>
        <taxon>Eukaryota</taxon>
        <taxon>Metazoa</taxon>
        <taxon>Chordata</taxon>
        <taxon>Craniata</taxon>
        <taxon>Vertebrata</taxon>
        <taxon>Euteleostomi</taxon>
        <taxon>Lepidosauria</taxon>
        <taxon>Squamata</taxon>
        <taxon>Bifurcata</taxon>
        <taxon>Unidentata</taxon>
        <taxon>Episquamata</taxon>
        <taxon>Toxicofera</taxon>
        <taxon>Iguania</taxon>
        <taxon>Phrynosomatidae</taxon>
        <taxon>Phrynosomatinae</taxon>
        <taxon>Phrynosoma</taxon>
    </lineage>
</organism>